<dbReference type="Proteomes" id="UP000664859">
    <property type="component" value="Unassembled WGS sequence"/>
</dbReference>
<comment type="caution">
    <text evidence="1">The sequence shown here is derived from an EMBL/GenBank/DDBJ whole genome shotgun (WGS) entry which is preliminary data.</text>
</comment>
<evidence type="ECO:0000313" key="2">
    <source>
        <dbReference type="Proteomes" id="UP000664859"/>
    </source>
</evidence>
<reference evidence="1" key="1">
    <citation type="submission" date="2021-02" db="EMBL/GenBank/DDBJ databases">
        <title>First Annotated Genome of the Yellow-green Alga Tribonema minus.</title>
        <authorList>
            <person name="Mahan K.M."/>
        </authorList>
    </citation>
    <scope>NUCLEOTIDE SEQUENCE</scope>
    <source>
        <strain evidence="1">UTEX B ZZ1240</strain>
    </source>
</reference>
<gene>
    <name evidence="1" type="ORF">JKP88DRAFT_333667</name>
</gene>
<organism evidence="1 2">
    <name type="scientific">Tribonema minus</name>
    <dbReference type="NCBI Taxonomy" id="303371"/>
    <lineage>
        <taxon>Eukaryota</taxon>
        <taxon>Sar</taxon>
        <taxon>Stramenopiles</taxon>
        <taxon>Ochrophyta</taxon>
        <taxon>PX clade</taxon>
        <taxon>Xanthophyceae</taxon>
        <taxon>Tribonematales</taxon>
        <taxon>Tribonemataceae</taxon>
        <taxon>Tribonema</taxon>
    </lineage>
</organism>
<dbReference type="EMBL" id="JAFCMP010000530">
    <property type="protein sequence ID" value="KAG5177019.1"/>
    <property type="molecule type" value="Genomic_DNA"/>
</dbReference>
<accession>A0A835YTY1</accession>
<dbReference type="SUPFAM" id="SSF48452">
    <property type="entry name" value="TPR-like"/>
    <property type="match status" value="1"/>
</dbReference>
<sequence>MLKEGANLKFSAGDLTGALRGYGVALGVVLRVRAGICELPNERRNDCCLELAKVNANLSLIQLRRGDADAALERAASAASNAPHWFKPHARRGAALAALRRHAEASAAIAVAADLAATPRDAAECQRQEDAQLQLARDAEALQGIQAQLQQQQLLPASNGASCSAAAADGGPARSTAAAAAAEVASIGRVLGALEETSQGAAAALAGYMVPSDLARLERTCRFFGAAAVSRRVHARRAVRCQRACSLGCRSDVGPAVTSAAAAAAAQAAAAGVEAAVRAYCDAASDADACLALEKLAAALAALVHARGGTPAQNKPVRMATSSVAGADTPAAERYAFWCACAAQAALQELQARVFDVSAVKLLLREPTAPLEAKARSMRVMAQGVMLMQDEFAEACEAGTLGSWPPSQVESFLQQLFRYGLVSEVAASPRSAFVMLATLLNAYGHALRRSAAGTDAALHVQAFGALHAALPPRLPAARAPPDLSDAQSAAIAARLPADATPGAVCAHLAYGVAAADVRAALEADARALRVWRDALRPVGDWLAQPRGEEWGGGARAAAAFERAVGSAEGLAELFAGYYAMVLDYSLMLPRLDTLTDRIVEQR</sequence>
<evidence type="ECO:0000313" key="1">
    <source>
        <dbReference type="EMBL" id="KAG5177019.1"/>
    </source>
</evidence>
<dbReference type="InterPro" id="IPR011990">
    <property type="entry name" value="TPR-like_helical_dom_sf"/>
</dbReference>
<dbReference type="AlphaFoldDB" id="A0A835YTY1"/>
<proteinExistence type="predicted"/>
<dbReference type="Gene3D" id="1.25.40.10">
    <property type="entry name" value="Tetratricopeptide repeat domain"/>
    <property type="match status" value="1"/>
</dbReference>
<protein>
    <submittedName>
        <fullName evidence="1">Uncharacterized protein</fullName>
    </submittedName>
</protein>
<name>A0A835YTY1_9STRA</name>
<keyword evidence="2" id="KW-1185">Reference proteome</keyword>